<keyword evidence="6" id="KW-1185">Reference proteome</keyword>
<evidence type="ECO:0000256" key="1">
    <source>
        <dbReference type="ARBA" id="ARBA00004863"/>
    </source>
</evidence>
<dbReference type="HAMAP" id="MF_00995">
    <property type="entry name" value="MqnA"/>
    <property type="match status" value="1"/>
</dbReference>
<dbReference type="SUPFAM" id="SSF53850">
    <property type="entry name" value="Periplasmic binding protein-like II"/>
    <property type="match status" value="1"/>
</dbReference>
<dbReference type="KEGG" id="geo:Geob_3054"/>
<dbReference type="eggNOG" id="COG1427">
    <property type="taxonomic scope" value="Bacteria"/>
</dbReference>
<evidence type="ECO:0000256" key="3">
    <source>
        <dbReference type="ARBA" id="ARBA00023239"/>
    </source>
</evidence>
<organism evidence="5 6">
    <name type="scientific">Geotalea daltonii (strain DSM 22248 / JCM 15807 / FRC-32)</name>
    <name type="common">Geobacter daltonii</name>
    <dbReference type="NCBI Taxonomy" id="316067"/>
    <lineage>
        <taxon>Bacteria</taxon>
        <taxon>Pseudomonadati</taxon>
        <taxon>Thermodesulfobacteriota</taxon>
        <taxon>Desulfuromonadia</taxon>
        <taxon>Geobacterales</taxon>
        <taxon>Geobacteraceae</taxon>
        <taxon>Geotalea</taxon>
    </lineage>
</organism>
<comment type="catalytic activity">
    <reaction evidence="4">
        <text>chorismate = 3-[(1-carboxyvinyl)-oxy]benzoate + H2O</text>
        <dbReference type="Rhea" id="RHEA:40051"/>
        <dbReference type="ChEBI" id="CHEBI:15377"/>
        <dbReference type="ChEBI" id="CHEBI:29748"/>
        <dbReference type="ChEBI" id="CHEBI:76981"/>
        <dbReference type="EC" id="4.2.1.151"/>
    </reaction>
</comment>
<dbReference type="Proteomes" id="UP000007721">
    <property type="component" value="Chromosome"/>
</dbReference>
<dbReference type="HOGENOM" id="CLU_059898_0_0_7"/>
<dbReference type="OrthoDB" id="9810112at2"/>
<comment type="pathway">
    <text evidence="1 4">Quinol/quinone metabolism; menaquinone biosynthesis.</text>
</comment>
<dbReference type="CDD" id="cd13634">
    <property type="entry name" value="PBP2_Sco4506"/>
    <property type="match status" value="1"/>
</dbReference>
<sequence>MEIRIGEIEYANCTPIFTALKKNFDCSGYHFVREVPSALNAMLSKGEVDVSPSSSIEYGKSFEKYCLMPKISISSIGAVKSVFLFSRVPIENLHKKTIGLTTESDTSVNLLKIILKKKYGHDNEYQRTPLPLKEALQANEGLLLIGDAALKASLSEHNFHVYDLGQQWYEFTGLPFVFALWIVRREAAAQKHTEMLLLRDNLLLAKKLAYDSYDSIALDSREREWMSASALVDYWKTISYDLTADHLKGLETFYRYAAEMELIPTQPEISLFS</sequence>
<dbReference type="Pfam" id="PF02621">
    <property type="entry name" value="VitK2_biosynth"/>
    <property type="match status" value="1"/>
</dbReference>
<keyword evidence="3 4" id="KW-0456">Lyase</keyword>
<proteinExistence type="inferred from homology"/>
<dbReference type="EC" id="4.2.1.151" evidence="4"/>
<dbReference type="PANTHER" id="PTHR37690">
    <property type="entry name" value="CHORISMATE DEHYDRATASE"/>
    <property type="match status" value="1"/>
</dbReference>
<dbReference type="PANTHER" id="PTHR37690:SF1">
    <property type="entry name" value="CHORISMATE DEHYDRATASE"/>
    <property type="match status" value="1"/>
</dbReference>
<dbReference type="STRING" id="316067.Geob_3054"/>
<gene>
    <name evidence="4 5" type="primary">mqnA</name>
    <name evidence="5" type="ordered locus">Geob_3054</name>
</gene>
<accession>B9M3H6</accession>
<dbReference type="InterPro" id="IPR003773">
    <property type="entry name" value="Menaquinone_biosynth"/>
</dbReference>
<evidence type="ECO:0000256" key="4">
    <source>
        <dbReference type="HAMAP-Rule" id="MF_00995"/>
    </source>
</evidence>
<keyword evidence="2 4" id="KW-0474">Menaquinone biosynthesis</keyword>
<evidence type="ECO:0000256" key="2">
    <source>
        <dbReference type="ARBA" id="ARBA00022428"/>
    </source>
</evidence>
<dbReference type="AlphaFoldDB" id="B9M3H6"/>
<dbReference type="Gene3D" id="3.40.190.10">
    <property type="entry name" value="Periplasmic binding protein-like II"/>
    <property type="match status" value="2"/>
</dbReference>
<reference evidence="5 6" key="1">
    <citation type="submission" date="2009-01" db="EMBL/GenBank/DDBJ databases">
        <title>Complete sequence of Geobacter sp. FRC-32.</title>
        <authorList>
            <consortium name="US DOE Joint Genome Institute"/>
            <person name="Lucas S."/>
            <person name="Copeland A."/>
            <person name="Lapidus A."/>
            <person name="Glavina del Rio T."/>
            <person name="Dalin E."/>
            <person name="Tice H."/>
            <person name="Bruce D."/>
            <person name="Goodwin L."/>
            <person name="Pitluck S."/>
            <person name="Saunders E."/>
            <person name="Brettin T."/>
            <person name="Detter J.C."/>
            <person name="Han C."/>
            <person name="Larimer F."/>
            <person name="Land M."/>
            <person name="Hauser L."/>
            <person name="Kyrpides N."/>
            <person name="Ovchinnikova G."/>
            <person name="Kostka J."/>
            <person name="Richardson P."/>
        </authorList>
    </citation>
    <scope>NUCLEOTIDE SEQUENCE [LARGE SCALE GENOMIC DNA]</scope>
    <source>
        <strain evidence="6">DSM 22248 / JCM 15807 / FRC-32</strain>
    </source>
</reference>
<dbReference type="UniPathway" id="UPA00079"/>
<evidence type="ECO:0000313" key="6">
    <source>
        <dbReference type="Proteomes" id="UP000007721"/>
    </source>
</evidence>
<dbReference type="InterPro" id="IPR030868">
    <property type="entry name" value="MqnA"/>
</dbReference>
<dbReference type="EMBL" id="CP001390">
    <property type="protein sequence ID" value="ACM21397.1"/>
    <property type="molecule type" value="Genomic_DNA"/>
</dbReference>
<comment type="similarity">
    <text evidence="4">Belongs to the MqnA/MqnD family. MqnA subfamily.</text>
</comment>
<dbReference type="GO" id="GO:0016836">
    <property type="term" value="F:hydro-lyase activity"/>
    <property type="evidence" value="ECO:0007669"/>
    <property type="project" value="UniProtKB-UniRule"/>
</dbReference>
<evidence type="ECO:0000313" key="5">
    <source>
        <dbReference type="EMBL" id="ACM21397.1"/>
    </source>
</evidence>
<comment type="function">
    <text evidence="4">Catalyzes the dehydration of chorismate into 3-[(1-carboxyvinyl)oxy]benzoate, a step in the biosynthesis of menaquinone (MK, vitamin K2).</text>
</comment>
<name>B9M3H6_GEODF</name>
<dbReference type="GO" id="GO:0009234">
    <property type="term" value="P:menaquinone biosynthetic process"/>
    <property type="evidence" value="ECO:0007669"/>
    <property type="project" value="UniProtKB-UniRule"/>
</dbReference>
<protein>
    <recommendedName>
        <fullName evidence="4">Chorismate dehydratase</fullName>
        <ecNumber evidence="4">4.2.1.151</ecNumber>
    </recommendedName>
    <alternativeName>
        <fullName evidence="4">Menaquinone biosynthetic enzyme MqnA</fullName>
    </alternativeName>
</protein>
<dbReference type="RefSeq" id="WP_012648125.1">
    <property type="nucleotide sequence ID" value="NC_011979.1"/>
</dbReference>